<keyword evidence="4" id="KW-1185">Reference proteome</keyword>
<dbReference type="Pfam" id="PF00017">
    <property type="entry name" value="SH2"/>
    <property type="match status" value="1"/>
</dbReference>
<feature type="compositionally biased region" description="Basic and acidic residues" evidence="2">
    <location>
        <begin position="238"/>
        <end position="259"/>
    </location>
</feature>
<feature type="compositionally biased region" description="Low complexity" evidence="2">
    <location>
        <begin position="311"/>
        <end position="322"/>
    </location>
</feature>
<feature type="domain" description="SH2" evidence="3">
    <location>
        <begin position="352"/>
        <end position="444"/>
    </location>
</feature>
<dbReference type="Gene3D" id="3.30.505.10">
    <property type="entry name" value="SH2 domain"/>
    <property type="match status" value="1"/>
</dbReference>
<dbReference type="InterPro" id="IPR000980">
    <property type="entry name" value="SH2"/>
</dbReference>
<name>A0ABM1F3H4_PRICU</name>
<evidence type="ECO:0000259" key="3">
    <source>
        <dbReference type="PROSITE" id="PS50001"/>
    </source>
</evidence>
<evidence type="ECO:0000256" key="1">
    <source>
        <dbReference type="PROSITE-ProRule" id="PRU00191"/>
    </source>
</evidence>
<dbReference type="PANTHER" id="PTHR14388:SF17">
    <property type="entry name" value="SH2 DOMAIN-CONTAINING PROTEIN"/>
    <property type="match status" value="1"/>
</dbReference>
<feature type="region of interest" description="Disordered" evidence="2">
    <location>
        <begin position="225"/>
        <end position="329"/>
    </location>
</feature>
<feature type="compositionally biased region" description="Basic and acidic residues" evidence="2">
    <location>
        <begin position="161"/>
        <end position="198"/>
    </location>
</feature>
<dbReference type="Proteomes" id="UP000695022">
    <property type="component" value="Unplaced"/>
</dbReference>
<dbReference type="InterPro" id="IPR036860">
    <property type="entry name" value="SH2_dom_sf"/>
</dbReference>
<dbReference type="PANTHER" id="PTHR14388">
    <property type="entry name" value="T CELL-SPECIFIC ADAPTER PROTEIN TSAD"/>
    <property type="match status" value="1"/>
</dbReference>
<dbReference type="SUPFAM" id="SSF55550">
    <property type="entry name" value="SH2 domain"/>
    <property type="match status" value="1"/>
</dbReference>
<gene>
    <name evidence="5" type="primary">LOC106818834</name>
</gene>
<proteinExistence type="predicted"/>
<organism evidence="4 5">
    <name type="scientific">Priapulus caudatus</name>
    <name type="common">Priapulid worm</name>
    <dbReference type="NCBI Taxonomy" id="37621"/>
    <lineage>
        <taxon>Eukaryota</taxon>
        <taxon>Metazoa</taxon>
        <taxon>Ecdysozoa</taxon>
        <taxon>Scalidophora</taxon>
        <taxon>Priapulida</taxon>
        <taxon>Priapulimorpha</taxon>
        <taxon>Priapulimorphida</taxon>
        <taxon>Priapulidae</taxon>
        <taxon>Priapulus</taxon>
    </lineage>
</organism>
<accession>A0ABM1F3H4</accession>
<dbReference type="GeneID" id="106818834"/>
<feature type="compositionally biased region" description="Basic and acidic residues" evidence="2">
    <location>
        <begin position="111"/>
        <end position="152"/>
    </location>
</feature>
<reference evidence="5" key="1">
    <citation type="submission" date="2025-08" db="UniProtKB">
        <authorList>
            <consortium name="RefSeq"/>
        </authorList>
    </citation>
    <scope>IDENTIFICATION</scope>
</reference>
<evidence type="ECO:0000256" key="2">
    <source>
        <dbReference type="SAM" id="MobiDB-lite"/>
    </source>
</evidence>
<protein>
    <submittedName>
        <fullName evidence="5">SH2 domain-containing protein 4B-like</fullName>
    </submittedName>
</protein>
<feature type="region of interest" description="Disordered" evidence="2">
    <location>
        <begin position="48"/>
        <end position="70"/>
    </location>
</feature>
<dbReference type="PROSITE" id="PS50001">
    <property type="entry name" value="SH2"/>
    <property type="match status" value="1"/>
</dbReference>
<dbReference type="SMART" id="SM00252">
    <property type="entry name" value="SH2"/>
    <property type="match status" value="1"/>
</dbReference>
<feature type="compositionally biased region" description="Low complexity" evidence="2">
    <location>
        <begin position="279"/>
        <end position="295"/>
    </location>
</feature>
<sequence length="468" mass="54614">MLQQILKDMYIDPELLEELSDEQKQILYCKMREEQVRRWRDFEEKLSEQEKKKLAKPKLPPKPGKSMKKVDFMVDGQGRPWTWVMGEHTDDRSVEQILEEEEHSKARTIAEQEAEQLRKKNAEETERHLKVEQERIRREEKESEEKLKREAEQAALYQSMKEARETTRKLGEETKRKEEEAEKQLLELEQSEAKERRTSEAQLRQITLTRATQIYVHFKNAREKMRKQMQESGPDTEAAWREQEKRAKEAERRIRDIARTARASHRQTSLRATEKGQDAAPTTAPNNNNNNNAPAHDTRVANYCNTPSTLPRPRAGNRGPRPNSRKDIVDWFRSEEMERKAGRDASGRICPWFHGIISRQEAEALLEEEGEGAFVVRVSERIWGYAISYSAAERCKHFLIDCSDASYQFFGTNQLAHASLTAMVDFHCKVPVTMLGQELLTRPIGQRVTSDPDYRELISLKAEEMTKM</sequence>
<keyword evidence="1" id="KW-0727">SH2 domain</keyword>
<evidence type="ECO:0000313" key="4">
    <source>
        <dbReference type="Proteomes" id="UP000695022"/>
    </source>
</evidence>
<evidence type="ECO:0000313" key="5">
    <source>
        <dbReference type="RefSeq" id="XP_014678995.1"/>
    </source>
</evidence>
<feature type="region of interest" description="Disordered" evidence="2">
    <location>
        <begin position="111"/>
        <end position="198"/>
    </location>
</feature>
<dbReference type="RefSeq" id="XP_014678995.1">
    <property type="nucleotide sequence ID" value="XM_014823509.1"/>
</dbReference>